<feature type="compositionally biased region" description="Polar residues" evidence="1">
    <location>
        <begin position="431"/>
        <end position="442"/>
    </location>
</feature>
<sequence length="442" mass="50317">MSESAFSLTSSLMESSLFSNPKALLEFSDSVRRSISEKSRFAPPGPELERLSLFLETALDEETRGVPTLDFTAIKTARLDKLVADMISWGTRVTMVSAKSPAFVDNAARLQRAWRARFRSLYFMIDEIRTVDLATSGSLREVSFVTSTRIDMAVPNSWRASEMEPVSSIEGNLHFRVGQWWLNMACAHRDGIVGSELEKPTTGRYDNSALPLLTGREEQVDDGKVKYYRQGGLSDMHVSLLCHTGRNIRVLRGYRLRSSYAPQAGIRYDGLWRLTSYSHRLDTPTETYFLELVLERAEGQLPMDDVMNIPMPSQLDDWRLFEKLEAENIRQTTGEQEALEWRMRNEEDRREREEWQRVREFRSSISAGADRQAAGLSPLTVTVTAPVQKSAMKLKLPPEIQAKADRAEREAKMKRAVIDTSRNEERYLSRSGESTTPEPSSR</sequence>
<proteinExistence type="predicted"/>
<organism evidence="2 3">
    <name type="scientific">Lasiosphaeria hispida</name>
    <dbReference type="NCBI Taxonomy" id="260671"/>
    <lineage>
        <taxon>Eukaryota</taxon>
        <taxon>Fungi</taxon>
        <taxon>Dikarya</taxon>
        <taxon>Ascomycota</taxon>
        <taxon>Pezizomycotina</taxon>
        <taxon>Sordariomycetes</taxon>
        <taxon>Sordariomycetidae</taxon>
        <taxon>Sordariales</taxon>
        <taxon>Lasiosphaeriaceae</taxon>
        <taxon>Lasiosphaeria</taxon>
    </lineage>
</organism>
<name>A0AAJ0MFN6_9PEZI</name>
<protein>
    <submittedName>
        <fullName evidence="2">PUA-like domain-containing protein</fullName>
    </submittedName>
</protein>
<dbReference type="AlphaFoldDB" id="A0AAJ0MFN6"/>
<evidence type="ECO:0000256" key="1">
    <source>
        <dbReference type="SAM" id="MobiDB-lite"/>
    </source>
</evidence>
<keyword evidence="3" id="KW-1185">Reference proteome</keyword>
<evidence type="ECO:0000313" key="3">
    <source>
        <dbReference type="Proteomes" id="UP001275084"/>
    </source>
</evidence>
<dbReference type="SUPFAM" id="SSF88697">
    <property type="entry name" value="PUA domain-like"/>
    <property type="match status" value="1"/>
</dbReference>
<feature type="compositionally biased region" description="Basic and acidic residues" evidence="1">
    <location>
        <begin position="402"/>
        <end position="428"/>
    </location>
</feature>
<accession>A0AAJ0MFN6</accession>
<evidence type="ECO:0000313" key="2">
    <source>
        <dbReference type="EMBL" id="KAK3356924.1"/>
    </source>
</evidence>
<dbReference type="EMBL" id="JAUIQD010000003">
    <property type="protein sequence ID" value="KAK3356924.1"/>
    <property type="molecule type" value="Genomic_DNA"/>
</dbReference>
<dbReference type="Gene3D" id="2.30.280.10">
    <property type="entry name" value="SRA-YDG"/>
    <property type="match status" value="1"/>
</dbReference>
<dbReference type="InterPro" id="IPR036987">
    <property type="entry name" value="SRA-YDG_sf"/>
</dbReference>
<dbReference type="Proteomes" id="UP001275084">
    <property type="component" value="Unassembled WGS sequence"/>
</dbReference>
<reference evidence="2" key="2">
    <citation type="submission" date="2023-06" db="EMBL/GenBank/DDBJ databases">
        <authorList>
            <consortium name="Lawrence Berkeley National Laboratory"/>
            <person name="Haridas S."/>
            <person name="Hensen N."/>
            <person name="Bonometti L."/>
            <person name="Westerberg I."/>
            <person name="Brannstrom I.O."/>
            <person name="Guillou S."/>
            <person name="Cros-Aarteil S."/>
            <person name="Calhoun S."/>
            <person name="Kuo A."/>
            <person name="Mondo S."/>
            <person name="Pangilinan J."/>
            <person name="Riley R."/>
            <person name="Labutti K."/>
            <person name="Andreopoulos B."/>
            <person name="Lipzen A."/>
            <person name="Chen C."/>
            <person name="Yanf M."/>
            <person name="Daum C."/>
            <person name="Ng V."/>
            <person name="Clum A."/>
            <person name="Steindorff A."/>
            <person name="Ohm R."/>
            <person name="Martin F."/>
            <person name="Silar P."/>
            <person name="Natvig D."/>
            <person name="Lalanne C."/>
            <person name="Gautier V."/>
            <person name="Ament-Velasquez S.L."/>
            <person name="Kruys A."/>
            <person name="Hutchinson M.I."/>
            <person name="Powell A.J."/>
            <person name="Barry K."/>
            <person name="Miller A.N."/>
            <person name="Grigoriev I.V."/>
            <person name="Debuchy R."/>
            <person name="Gladieux P."/>
            <person name="Thoren M.H."/>
            <person name="Johannesson H."/>
        </authorList>
    </citation>
    <scope>NUCLEOTIDE SEQUENCE</scope>
    <source>
        <strain evidence="2">CBS 955.72</strain>
    </source>
</reference>
<reference evidence="2" key="1">
    <citation type="journal article" date="2023" name="Mol. Phylogenet. Evol.">
        <title>Genome-scale phylogeny and comparative genomics of the fungal order Sordariales.</title>
        <authorList>
            <person name="Hensen N."/>
            <person name="Bonometti L."/>
            <person name="Westerberg I."/>
            <person name="Brannstrom I.O."/>
            <person name="Guillou S."/>
            <person name="Cros-Aarteil S."/>
            <person name="Calhoun S."/>
            <person name="Haridas S."/>
            <person name="Kuo A."/>
            <person name="Mondo S."/>
            <person name="Pangilinan J."/>
            <person name="Riley R."/>
            <person name="LaButti K."/>
            <person name="Andreopoulos B."/>
            <person name="Lipzen A."/>
            <person name="Chen C."/>
            <person name="Yan M."/>
            <person name="Daum C."/>
            <person name="Ng V."/>
            <person name="Clum A."/>
            <person name="Steindorff A."/>
            <person name="Ohm R.A."/>
            <person name="Martin F."/>
            <person name="Silar P."/>
            <person name="Natvig D.O."/>
            <person name="Lalanne C."/>
            <person name="Gautier V."/>
            <person name="Ament-Velasquez S.L."/>
            <person name="Kruys A."/>
            <person name="Hutchinson M.I."/>
            <person name="Powell A.J."/>
            <person name="Barry K."/>
            <person name="Miller A.N."/>
            <person name="Grigoriev I.V."/>
            <person name="Debuchy R."/>
            <person name="Gladieux P."/>
            <person name="Hiltunen Thoren M."/>
            <person name="Johannesson H."/>
        </authorList>
    </citation>
    <scope>NUCLEOTIDE SEQUENCE</scope>
    <source>
        <strain evidence="2">CBS 955.72</strain>
    </source>
</reference>
<comment type="caution">
    <text evidence="2">The sequence shown here is derived from an EMBL/GenBank/DDBJ whole genome shotgun (WGS) entry which is preliminary data.</text>
</comment>
<gene>
    <name evidence="2" type="ORF">B0T25DRAFT_566254</name>
</gene>
<dbReference type="InterPro" id="IPR015947">
    <property type="entry name" value="PUA-like_sf"/>
</dbReference>
<feature type="region of interest" description="Disordered" evidence="1">
    <location>
        <begin position="398"/>
        <end position="442"/>
    </location>
</feature>